<dbReference type="InterPro" id="IPR014347">
    <property type="entry name" value="Tautomerase/MIF_sf"/>
</dbReference>
<dbReference type="AlphaFoldDB" id="A0A6A6PW88"/>
<reference evidence="2" key="1">
    <citation type="journal article" date="2020" name="Stud. Mycol.">
        <title>101 Dothideomycetes genomes: a test case for predicting lifestyles and emergence of pathogens.</title>
        <authorList>
            <person name="Haridas S."/>
            <person name="Albert R."/>
            <person name="Binder M."/>
            <person name="Bloem J."/>
            <person name="Labutti K."/>
            <person name="Salamov A."/>
            <person name="Andreopoulos B."/>
            <person name="Baker S."/>
            <person name="Barry K."/>
            <person name="Bills G."/>
            <person name="Bluhm B."/>
            <person name="Cannon C."/>
            <person name="Castanera R."/>
            <person name="Culley D."/>
            <person name="Daum C."/>
            <person name="Ezra D."/>
            <person name="Gonzalez J."/>
            <person name="Henrissat B."/>
            <person name="Kuo A."/>
            <person name="Liang C."/>
            <person name="Lipzen A."/>
            <person name="Lutzoni F."/>
            <person name="Magnuson J."/>
            <person name="Mondo S."/>
            <person name="Nolan M."/>
            <person name="Ohm R."/>
            <person name="Pangilinan J."/>
            <person name="Park H.-J."/>
            <person name="Ramirez L."/>
            <person name="Alfaro M."/>
            <person name="Sun H."/>
            <person name="Tritt A."/>
            <person name="Yoshinaga Y."/>
            <person name="Zwiers L.-H."/>
            <person name="Turgeon B."/>
            <person name="Goodwin S."/>
            <person name="Spatafora J."/>
            <person name="Crous P."/>
            <person name="Grigoriev I."/>
        </authorList>
    </citation>
    <scope>NUCLEOTIDE SEQUENCE</scope>
    <source>
        <strain evidence="2">CBS 113389</strain>
    </source>
</reference>
<dbReference type="Pfam" id="PF14832">
    <property type="entry name" value="Tautomerase_3"/>
    <property type="match status" value="1"/>
</dbReference>
<keyword evidence="3" id="KW-1185">Reference proteome</keyword>
<evidence type="ECO:0000259" key="1">
    <source>
        <dbReference type="Pfam" id="PF14832"/>
    </source>
</evidence>
<gene>
    <name evidence="2" type="ORF">BDY17DRAFT_323113</name>
</gene>
<accession>A0A6A6PW88</accession>
<proteinExistence type="predicted"/>
<feature type="domain" description="Tautomerase cis-CaaD-like" evidence="1">
    <location>
        <begin position="1"/>
        <end position="99"/>
    </location>
</feature>
<dbReference type="EMBL" id="MU001634">
    <property type="protein sequence ID" value="KAF2484245.1"/>
    <property type="molecule type" value="Genomic_DNA"/>
</dbReference>
<dbReference type="InterPro" id="IPR028116">
    <property type="entry name" value="Cis-CaaD-like"/>
</dbReference>
<dbReference type="GeneID" id="54477951"/>
<name>A0A6A6PW88_9PEZI</name>
<protein>
    <recommendedName>
        <fullName evidence="1">Tautomerase cis-CaaD-like domain-containing protein</fullName>
    </recommendedName>
</protein>
<organism evidence="2 3">
    <name type="scientific">Neohortaea acidophila</name>
    <dbReference type="NCBI Taxonomy" id="245834"/>
    <lineage>
        <taxon>Eukaryota</taxon>
        <taxon>Fungi</taxon>
        <taxon>Dikarya</taxon>
        <taxon>Ascomycota</taxon>
        <taxon>Pezizomycotina</taxon>
        <taxon>Dothideomycetes</taxon>
        <taxon>Dothideomycetidae</taxon>
        <taxon>Mycosphaerellales</taxon>
        <taxon>Teratosphaeriaceae</taxon>
        <taxon>Neohortaea</taxon>
    </lineage>
</organism>
<evidence type="ECO:0000313" key="3">
    <source>
        <dbReference type="Proteomes" id="UP000799767"/>
    </source>
</evidence>
<dbReference type="SUPFAM" id="SSF55331">
    <property type="entry name" value="Tautomerase/MIF"/>
    <property type="match status" value="1"/>
</dbReference>
<dbReference type="Gene3D" id="3.30.429.10">
    <property type="entry name" value="Macrophage Migration Inhibitory Factor"/>
    <property type="match status" value="1"/>
</dbReference>
<sequence>MPVYTVYHRSLIQGKHRTNLAVNLTNLHCEVTGTPRDEVKVIFIPLDSQTFFWGGEPREGYVRIRAEIRVGRTEEQKGELLKGMTLIGNAAHWSPALQQIQTQIVEIDDRETVMTNGVMNV</sequence>
<dbReference type="RefSeq" id="XP_033590815.1">
    <property type="nucleotide sequence ID" value="XM_033736949.1"/>
</dbReference>
<evidence type="ECO:0000313" key="2">
    <source>
        <dbReference type="EMBL" id="KAF2484245.1"/>
    </source>
</evidence>
<dbReference type="Proteomes" id="UP000799767">
    <property type="component" value="Unassembled WGS sequence"/>
</dbReference>
<dbReference type="OrthoDB" id="2129288at2759"/>